<keyword evidence="5 6" id="KW-0472">Membrane</keyword>
<evidence type="ECO:0000313" key="8">
    <source>
        <dbReference type="EMBL" id="KPC52173.1"/>
    </source>
</evidence>
<dbReference type="Proteomes" id="UP000037939">
    <property type="component" value="Unassembled WGS sequence"/>
</dbReference>
<name>A0A0N1JSF7_9NEIS</name>
<sequence length="75" mass="8648">MDHHRLYRSEDNRWISGVLGGVGEYLGISADKLRLVYVVLALFSFGFPCLILYLVLWFLMPLEPVIRSGRVHDQV</sequence>
<keyword evidence="9" id="KW-1185">Reference proteome</keyword>
<keyword evidence="3 6" id="KW-0812">Transmembrane</keyword>
<feature type="transmembrane region" description="Helical" evidence="6">
    <location>
        <begin position="35"/>
        <end position="60"/>
    </location>
</feature>
<proteinExistence type="predicted"/>
<dbReference type="GO" id="GO:0003677">
    <property type="term" value="F:DNA binding"/>
    <property type="evidence" value="ECO:0007669"/>
    <property type="project" value="UniProtKB-KW"/>
</dbReference>
<gene>
    <name evidence="8" type="ORF">WG78_13975</name>
</gene>
<protein>
    <submittedName>
        <fullName evidence="8">DNA-binding transcriptional activator PspC</fullName>
    </submittedName>
</protein>
<keyword evidence="8" id="KW-0238">DNA-binding</keyword>
<dbReference type="AlphaFoldDB" id="A0A0N1JSF7"/>
<dbReference type="EMBL" id="LAQT01000010">
    <property type="protein sequence ID" value="KPC52173.1"/>
    <property type="molecule type" value="Genomic_DNA"/>
</dbReference>
<dbReference type="InterPro" id="IPR007168">
    <property type="entry name" value="Phageshock_PspC_N"/>
</dbReference>
<evidence type="ECO:0000256" key="2">
    <source>
        <dbReference type="ARBA" id="ARBA00022475"/>
    </source>
</evidence>
<dbReference type="GO" id="GO:0005886">
    <property type="term" value="C:plasma membrane"/>
    <property type="evidence" value="ECO:0007669"/>
    <property type="project" value="UniProtKB-SubCell"/>
</dbReference>
<keyword evidence="2" id="KW-1003">Cell membrane</keyword>
<evidence type="ECO:0000259" key="7">
    <source>
        <dbReference type="Pfam" id="PF04024"/>
    </source>
</evidence>
<dbReference type="PANTHER" id="PTHR33885">
    <property type="entry name" value="PHAGE SHOCK PROTEIN C"/>
    <property type="match status" value="1"/>
</dbReference>
<dbReference type="PANTHER" id="PTHR33885:SF3">
    <property type="entry name" value="PHAGE SHOCK PROTEIN C"/>
    <property type="match status" value="1"/>
</dbReference>
<evidence type="ECO:0000313" key="9">
    <source>
        <dbReference type="Proteomes" id="UP000037939"/>
    </source>
</evidence>
<dbReference type="STRING" id="857265.WG78_13975"/>
<evidence type="ECO:0000256" key="6">
    <source>
        <dbReference type="SAM" id="Phobius"/>
    </source>
</evidence>
<dbReference type="OrthoDB" id="9154309at2"/>
<dbReference type="RefSeq" id="WP_053938426.1">
    <property type="nucleotide sequence ID" value="NZ_LAQT01000010.1"/>
</dbReference>
<evidence type="ECO:0000256" key="1">
    <source>
        <dbReference type="ARBA" id="ARBA00004162"/>
    </source>
</evidence>
<organism evidence="8 9">
    <name type="scientific">Amantichitinum ursilacus</name>
    <dbReference type="NCBI Taxonomy" id="857265"/>
    <lineage>
        <taxon>Bacteria</taxon>
        <taxon>Pseudomonadati</taxon>
        <taxon>Pseudomonadota</taxon>
        <taxon>Betaproteobacteria</taxon>
        <taxon>Neisseriales</taxon>
        <taxon>Chitinibacteraceae</taxon>
        <taxon>Amantichitinum</taxon>
    </lineage>
</organism>
<feature type="domain" description="Phage shock protein PspC N-terminal" evidence="7">
    <location>
        <begin position="5"/>
        <end position="63"/>
    </location>
</feature>
<dbReference type="InterPro" id="IPR052027">
    <property type="entry name" value="PspC"/>
</dbReference>
<dbReference type="Pfam" id="PF04024">
    <property type="entry name" value="PspC"/>
    <property type="match status" value="1"/>
</dbReference>
<evidence type="ECO:0000256" key="4">
    <source>
        <dbReference type="ARBA" id="ARBA00022989"/>
    </source>
</evidence>
<evidence type="ECO:0000256" key="5">
    <source>
        <dbReference type="ARBA" id="ARBA00023136"/>
    </source>
</evidence>
<keyword evidence="4 6" id="KW-1133">Transmembrane helix</keyword>
<evidence type="ECO:0000256" key="3">
    <source>
        <dbReference type="ARBA" id="ARBA00022692"/>
    </source>
</evidence>
<comment type="caution">
    <text evidence="8">The sequence shown here is derived from an EMBL/GenBank/DDBJ whole genome shotgun (WGS) entry which is preliminary data.</text>
</comment>
<comment type="subcellular location">
    <subcellularLocation>
        <location evidence="1">Cell membrane</location>
        <topology evidence="1">Single-pass membrane protein</topology>
    </subcellularLocation>
</comment>
<accession>A0A0N1JSF7</accession>
<reference evidence="8 9" key="1">
    <citation type="submission" date="2015-07" db="EMBL/GenBank/DDBJ databases">
        <title>Draft genome sequence of the Amantichitinum ursilacus IGB-41, a new chitin-degrading bacterium.</title>
        <authorList>
            <person name="Kirstahler P."/>
            <person name="Guenther M."/>
            <person name="Grumaz C."/>
            <person name="Rupp S."/>
            <person name="Zibek S."/>
            <person name="Sohn K."/>
        </authorList>
    </citation>
    <scope>NUCLEOTIDE SEQUENCE [LARGE SCALE GENOMIC DNA]</scope>
    <source>
        <strain evidence="8 9">IGB-41</strain>
    </source>
</reference>